<organism evidence="1 2">
    <name type="scientific">Candidatus Mcinerneyibacterium aminivorans</name>
    <dbReference type="NCBI Taxonomy" id="2703815"/>
    <lineage>
        <taxon>Bacteria</taxon>
        <taxon>Candidatus Macinerneyibacteriota</taxon>
        <taxon>Candidatus Mcinerneyibacteria</taxon>
        <taxon>Candidatus Mcinerneyibacteriales</taxon>
        <taxon>Candidatus Mcinerneyibacteriaceae</taxon>
        <taxon>Candidatus Mcinerneyibacterium</taxon>
    </lineage>
</organism>
<evidence type="ECO:0000313" key="1">
    <source>
        <dbReference type="EMBL" id="TYB30914.1"/>
    </source>
</evidence>
<accession>A0A5D0MAW3</accession>
<dbReference type="Pfam" id="PF06245">
    <property type="entry name" value="DUF1015"/>
    <property type="match status" value="1"/>
</dbReference>
<dbReference type="PIRSF" id="PIRSF033563">
    <property type="entry name" value="UCP033563"/>
    <property type="match status" value="1"/>
</dbReference>
<evidence type="ECO:0000313" key="2">
    <source>
        <dbReference type="Proteomes" id="UP000324143"/>
    </source>
</evidence>
<reference evidence="1" key="1">
    <citation type="submission" date="2019-08" db="EMBL/GenBank/DDBJ databases">
        <title>Genomic characterization of a novel candidate phylum (ARYD3) from a high temperature, high salinity tertiary oil reservoir in north central Oklahoma, USA.</title>
        <authorList>
            <person name="Youssef N.H."/>
            <person name="Yadav A."/>
            <person name="Elshahed M.S."/>
        </authorList>
    </citation>
    <scope>NUCLEOTIDE SEQUENCE [LARGE SCALE GENOMIC DNA]</scope>
    <source>
        <strain evidence="1">ARYD3</strain>
    </source>
</reference>
<gene>
    <name evidence="1" type="ORF">FXF47_06945</name>
</gene>
<comment type="caution">
    <text evidence="1">The sequence shown here is derived from an EMBL/GenBank/DDBJ whole genome shotgun (WGS) entry which is preliminary data.</text>
</comment>
<dbReference type="InterPro" id="IPR008323">
    <property type="entry name" value="UCP033563"/>
</dbReference>
<dbReference type="Proteomes" id="UP000324143">
    <property type="component" value="Unassembled WGS sequence"/>
</dbReference>
<name>A0A5D0MAW3_9BACT</name>
<dbReference type="AlphaFoldDB" id="A0A5D0MAW3"/>
<dbReference type="EMBL" id="VSIX01000065">
    <property type="protein sequence ID" value="TYB30914.1"/>
    <property type="molecule type" value="Genomic_DNA"/>
</dbReference>
<dbReference type="PANTHER" id="PTHR36454">
    <property type="entry name" value="LMO2823 PROTEIN"/>
    <property type="match status" value="1"/>
</dbReference>
<keyword evidence="2" id="KW-1185">Reference proteome</keyword>
<proteinExistence type="predicted"/>
<dbReference type="PANTHER" id="PTHR36454:SF1">
    <property type="entry name" value="DUF1015 DOMAIN-CONTAINING PROTEIN"/>
    <property type="match status" value="1"/>
</dbReference>
<sequence length="419" mass="49060">MAELKPFKGLRPKENLVDEIASPPYDVLDSEEAREKVKDNPYSFLHVVKPEVDLPRDIDLYDDKVYQKAKENLDRLINKNWMIQDEKECFYIYRQKMNDHVQTGLMAAASVDDYEQSVIKKHEHTRKKKEEDRTKHVDTLDANTGPVFLTYKAKKEIDNIVQNYIENNKPVYNFKSDDGIEVEHTFWVVDDSDAINKIKNEFDKIDTLYIADGHHRSKAAQRARDLKKKRNDNHTGNEEYNYFLSVIFPHNQMYIMDYNRVVKDLNGMSKDEFIDAIKQNFKVEEFGSKEKFYKPSEKHFFGMYLDGKWYKLKAKEESFDQNDPIESLDVAILQKNLLSPILNIGNPRTDERIKFVGGIRGMKELVKLVENDGYKVAFSMYPTSIEQLMDVADANKVMPPKSTWFEPKLRSGLCVHLLK</sequence>
<protein>
    <submittedName>
        <fullName evidence="1">DUF1015 domain-containing protein</fullName>
    </submittedName>
</protein>